<evidence type="ECO:0000256" key="5">
    <source>
        <dbReference type="ARBA" id="ARBA00022801"/>
    </source>
</evidence>
<evidence type="ECO:0000256" key="12">
    <source>
        <dbReference type="SAM" id="SignalP"/>
    </source>
</evidence>
<evidence type="ECO:0000313" key="14">
    <source>
        <dbReference type="EMBL" id="CCA72362.1"/>
    </source>
</evidence>
<evidence type="ECO:0000256" key="3">
    <source>
        <dbReference type="ARBA" id="ARBA00012601"/>
    </source>
</evidence>
<dbReference type="SUPFAM" id="SSF50685">
    <property type="entry name" value="Barwin-like endoglucanases"/>
    <property type="match status" value="1"/>
</dbReference>
<comment type="catalytic activity">
    <reaction evidence="1 10">
        <text>Endohydrolysis of (1-&gt;4)-beta-D-glucosidic linkages in cellulose, lichenin and cereal beta-D-glucans.</text>
        <dbReference type="EC" id="3.2.1.4"/>
    </reaction>
</comment>
<keyword evidence="6" id="KW-0136">Cellulose degradation</keyword>
<dbReference type="HOGENOM" id="CLU_045022_1_0_1"/>
<evidence type="ECO:0000256" key="6">
    <source>
        <dbReference type="ARBA" id="ARBA00023001"/>
    </source>
</evidence>
<feature type="domain" description="CBM1" evidence="13">
    <location>
        <begin position="269"/>
        <end position="304"/>
    </location>
</feature>
<organism evidence="14 15">
    <name type="scientific">Serendipita indica (strain DSM 11827)</name>
    <name type="common">Root endophyte fungus</name>
    <name type="synonym">Piriformospora indica</name>
    <dbReference type="NCBI Taxonomy" id="1109443"/>
    <lineage>
        <taxon>Eukaryota</taxon>
        <taxon>Fungi</taxon>
        <taxon>Dikarya</taxon>
        <taxon>Basidiomycota</taxon>
        <taxon>Agaricomycotina</taxon>
        <taxon>Agaricomycetes</taxon>
        <taxon>Sebacinales</taxon>
        <taxon>Serendipitaceae</taxon>
        <taxon>Serendipita</taxon>
    </lineage>
</organism>
<dbReference type="GO" id="GO:0030248">
    <property type="term" value="F:cellulose binding"/>
    <property type="evidence" value="ECO:0007669"/>
    <property type="project" value="InterPro"/>
</dbReference>
<comment type="caution">
    <text evidence="14">The sequence shown here is derived from an EMBL/GenBank/DDBJ whole genome shotgun (WGS) entry which is preliminary data.</text>
</comment>
<dbReference type="InterPro" id="IPR000334">
    <property type="entry name" value="Glyco_hydro_45"/>
</dbReference>
<sequence>MVSFSKLGALFPAALFALQANAQSGTGVTTRYWDCCKPSCAWSGKASVSSPVRTCGSNQQVLGPDVKSGCDGGSAFTCADNQPWAVSNSLAYGFAAANIAGSSESSWCCQCYQLTFTSGPATGKVMVVQVTNTGGDLGNNHFDILMPGGGVGLFNGCNAQYGSWNGGAQYGGVSSKSQCANLPSIVQPGCNWRFDWFSGSDNPTVNWQAVQCPSALTNISGCRRNSEAGGQPTTGSGQSTTSSRSSSSSSSRSSSTSSSSTRTSSANGSGQTLYGQCGGQGYNGPTTCASGTCKYSNQWYSQCLP</sequence>
<feature type="chain" id="PRO_5003468922" description="Cellulase" evidence="12">
    <location>
        <begin position="23"/>
        <end position="305"/>
    </location>
</feature>
<dbReference type="EMBL" id="CAFZ01000160">
    <property type="protein sequence ID" value="CCA72362.1"/>
    <property type="molecule type" value="Genomic_DNA"/>
</dbReference>
<evidence type="ECO:0000256" key="11">
    <source>
        <dbReference type="SAM" id="MobiDB-lite"/>
    </source>
</evidence>
<dbReference type="EC" id="3.2.1.4" evidence="3 10"/>
<evidence type="ECO:0000256" key="7">
    <source>
        <dbReference type="ARBA" id="ARBA00023277"/>
    </source>
</evidence>
<evidence type="ECO:0000256" key="1">
    <source>
        <dbReference type="ARBA" id="ARBA00000966"/>
    </source>
</evidence>
<dbReference type="InterPro" id="IPR000254">
    <property type="entry name" value="CBD"/>
</dbReference>
<dbReference type="GO" id="GO:0008810">
    <property type="term" value="F:cellulase activity"/>
    <property type="evidence" value="ECO:0007669"/>
    <property type="project" value="UniProtKB-EC"/>
</dbReference>
<name>G4TM19_SERID</name>
<evidence type="ECO:0000259" key="13">
    <source>
        <dbReference type="PROSITE" id="PS51164"/>
    </source>
</evidence>
<dbReference type="SUPFAM" id="SSF57180">
    <property type="entry name" value="Cellulose-binding domain"/>
    <property type="match status" value="1"/>
</dbReference>
<dbReference type="OrthoDB" id="10035502at2759"/>
<dbReference type="eggNOG" id="ENOG502RXA6">
    <property type="taxonomic scope" value="Eukaryota"/>
</dbReference>
<dbReference type="PROSITE" id="PS01140">
    <property type="entry name" value="GLYCOSYL_HYDROL_F45"/>
    <property type="match status" value="1"/>
</dbReference>
<evidence type="ECO:0000256" key="2">
    <source>
        <dbReference type="ARBA" id="ARBA00007793"/>
    </source>
</evidence>
<dbReference type="InterPro" id="IPR035971">
    <property type="entry name" value="CBD_sf"/>
</dbReference>
<feature type="active site" description="Nucleophile" evidence="10">
    <location>
        <position position="34"/>
    </location>
</feature>
<dbReference type="Pfam" id="PF00734">
    <property type="entry name" value="CBM_1"/>
    <property type="match status" value="1"/>
</dbReference>
<keyword evidence="7" id="KW-0119">Carbohydrate metabolism</keyword>
<evidence type="ECO:0000256" key="4">
    <source>
        <dbReference type="ARBA" id="ARBA00022729"/>
    </source>
</evidence>
<keyword evidence="8" id="KW-0326">Glycosidase</keyword>
<dbReference type="GO" id="GO:0005576">
    <property type="term" value="C:extracellular region"/>
    <property type="evidence" value="ECO:0007669"/>
    <property type="project" value="InterPro"/>
</dbReference>
<comment type="similarity">
    <text evidence="2">Belongs to the glycosyl hydrolase 45 (cellulase K) family.</text>
</comment>
<dbReference type="InterPro" id="IPR036908">
    <property type="entry name" value="RlpA-like_sf"/>
</dbReference>
<evidence type="ECO:0000256" key="9">
    <source>
        <dbReference type="ARBA" id="ARBA00023326"/>
    </source>
</evidence>
<keyword evidence="4 12" id="KW-0732">Signal</keyword>
<dbReference type="AlphaFoldDB" id="G4TM19"/>
<accession>G4TM19</accession>
<evidence type="ECO:0000313" key="15">
    <source>
        <dbReference type="Proteomes" id="UP000007148"/>
    </source>
</evidence>
<dbReference type="STRING" id="1109443.G4TM19"/>
<proteinExistence type="inferred from homology"/>
<keyword evidence="15" id="KW-1185">Reference proteome</keyword>
<feature type="compositionally biased region" description="Low complexity" evidence="11">
    <location>
        <begin position="239"/>
        <end position="265"/>
    </location>
</feature>
<evidence type="ECO:0000256" key="8">
    <source>
        <dbReference type="ARBA" id="ARBA00023295"/>
    </source>
</evidence>
<dbReference type="SMART" id="SM00236">
    <property type="entry name" value="fCBD"/>
    <property type="match status" value="1"/>
</dbReference>
<dbReference type="InterPro" id="IPR052288">
    <property type="entry name" value="GH45_Enzymes"/>
</dbReference>
<feature type="region of interest" description="Disordered" evidence="11">
    <location>
        <begin position="223"/>
        <end position="270"/>
    </location>
</feature>
<dbReference type="Pfam" id="PF02015">
    <property type="entry name" value="Glyco_hydro_45"/>
    <property type="match status" value="1"/>
</dbReference>
<dbReference type="GO" id="GO:0030245">
    <property type="term" value="P:cellulose catabolic process"/>
    <property type="evidence" value="ECO:0007669"/>
    <property type="project" value="UniProtKB-KW"/>
</dbReference>
<dbReference type="PANTHER" id="PTHR39730:SF1">
    <property type="entry name" value="ENDOGLUCANASE 1"/>
    <property type="match status" value="1"/>
</dbReference>
<dbReference type="PANTHER" id="PTHR39730">
    <property type="entry name" value="ENDOGLUCANASE 1"/>
    <property type="match status" value="1"/>
</dbReference>
<dbReference type="PROSITE" id="PS00562">
    <property type="entry name" value="CBM1_1"/>
    <property type="match status" value="1"/>
</dbReference>
<feature type="signal peptide" evidence="12">
    <location>
        <begin position="1"/>
        <end position="22"/>
    </location>
</feature>
<dbReference type="Gene3D" id="2.40.40.10">
    <property type="entry name" value="RlpA-like domain"/>
    <property type="match status" value="1"/>
</dbReference>
<dbReference type="InParanoid" id="G4TM19"/>
<gene>
    <name evidence="14" type="ORF">PIIN_06296</name>
</gene>
<reference evidence="14 15" key="1">
    <citation type="journal article" date="2011" name="PLoS Pathog.">
        <title>Endophytic Life Strategies Decoded by Genome and Transcriptome Analyses of the Mutualistic Root Symbiont Piriformospora indica.</title>
        <authorList>
            <person name="Zuccaro A."/>
            <person name="Lahrmann U."/>
            <person name="Guldener U."/>
            <person name="Langen G."/>
            <person name="Pfiffi S."/>
            <person name="Biedenkopf D."/>
            <person name="Wong P."/>
            <person name="Samans B."/>
            <person name="Grimm C."/>
            <person name="Basiewicz M."/>
            <person name="Murat C."/>
            <person name="Martin F."/>
            <person name="Kogel K.H."/>
        </authorList>
    </citation>
    <scope>NUCLEOTIDE SEQUENCE [LARGE SCALE GENOMIC DNA]</scope>
    <source>
        <strain evidence="14 15">DSM 11827</strain>
    </source>
</reference>
<dbReference type="PROSITE" id="PS51164">
    <property type="entry name" value="CBM1_2"/>
    <property type="match status" value="1"/>
</dbReference>
<evidence type="ECO:0000256" key="10">
    <source>
        <dbReference type="PROSITE-ProRule" id="PRU10069"/>
    </source>
</evidence>
<dbReference type="OMA" id="NYSPWAV"/>
<protein>
    <recommendedName>
        <fullName evidence="3 10">Cellulase</fullName>
        <ecNumber evidence="3 10">3.2.1.4</ecNumber>
    </recommendedName>
</protein>
<keyword evidence="9" id="KW-0624">Polysaccharide degradation</keyword>
<keyword evidence="5" id="KW-0378">Hydrolase</keyword>
<dbReference type="Proteomes" id="UP000007148">
    <property type="component" value="Unassembled WGS sequence"/>
</dbReference>